<dbReference type="InterPro" id="IPR015421">
    <property type="entry name" value="PyrdxlP-dep_Trfase_major"/>
</dbReference>
<dbReference type="EMBL" id="JAVRRA010020036">
    <property type="protein sequence ID" value="KAK5173961.1"/>
    <property type="molecule type" value="Genomic_DNA"/>
</dbReference>
<keyword evidence="1" id="KW-0808">Transferase</keyword>
<keyword evidence="1" id="KW-0032">Aminotransferase</keyword>
<dbReference type="GO" id="GO:0008483">
    <property type="term" value="F:transaminase activity"/>
    <property type="evidence" value="ECO:0007669"/>
    <property type="project" value="UniProtKB-KW"/>
</dbReference>
<accession>A0ABR0LI68</accession>
<dbReference type="Gene3D" id="3.40.640.10">
    <property type="entry name" value="Type I PLP-dependent aspartate aminotransferase-like (Major domain)"/>
    <property type="match status" value="1"/>
</dbReference>
<feature type="non-terminal residue" evidence="1">
    <location>
        <position position="115"/>
    </location>
</feature>
<reference evidence="1 2" key="1">
    <citation type="submission" date="2023-08" db="EMBL/GenBank/DDBJ databases">
        <title>Black Yeasts Isolated from many extreme environments.</title>
        <authorList>
            <person name="Coleine C."/>
            <person name="Stajich J.E."/>
            <person name="Selbmann L."/>
        </authorList>
    </citation>
    <scope>NUCLEOTIDE SEQUENCE [LARGE SCALE GENOMIC DNA]</scope>
    <source>
        <strain evidence="1 2">CCFEE 536</strain>
    </source>
</reference>
<evidence type="ECO:0000313" key="2">
    <source>
        <dbReference type="Proteomes" id="UP001357485"/>
    </source>
</evidence>
<proteinExistence type="predicted"/>
<sequence length="115" mass="12152">MAPPSAIEVEATSDTSAIVIPDPLTINGVPGRRAKSGRLIAGTAAPANSDMFKGHGHGHKPMAHRWDHYLSHEAASRKGNSLKGAAKYLKTPGLISLGGGLPSSEYFPFEELHIK</sequence>
<keyword evidence="2" id="KW-1185">Reference proteome</keyword>
<protein>
    <submittedName>
        <fullName evidence="1">Aromatic/aminoadipate aminotransferase 1</fullName>
    </submittedName>
</protein>
<dbReference type="Proteomes" id="UP001357485">
    <property type="component" value="Unassembled WGS sequence"/>
</dbReference>
<name>A0ABR0LI68_9PEZI</name>
<gene>
    <name evidence="1" type="primary">ARO8_4</name>
    <name evidence="1" type="ORF">LTR16_011554</name>
</gene>
<organism evidence="1 2">
    <name type="scientific">Cryomyces antarcticus</name>
    <dbReference type="NCBI Taxonomy" id="329879"/>
    <lineage>
        <taxon>Eukaryota</taxon>
        <taxon>Fungi</taxon>
        <taxon>Dikarya</taxon>
        <taxon>Ascomycota</taxon>
        <taxon>Pezizomycotina</taxon>
        <taxon>Dothideomycetes</taxon>
        <taxon>Dothideomycetes incertae sedis</taxon>
        <taxon>Cryomyces</taxon>
    </lineage>
</organism>
<evidence type="ECO:0000313" key="1">
    <source>
        <dbReference type="EMBL" id="KAK5173961.1"/>
    </source>
</evidence>
<comment type="caution">
    <text evidence="1">The sequence shown here is derived from an EMBL/GenBank/DDBJ whole genome shotgun (WGS) entry which is preliminary data.</text>
</comment>